<dbReference type="EMBL" id="VSSQ01020370">
    <property type="protein sequence ID" value="MPM65170.1"/>
    <property type="molecule type" value="Genomic_DNA"/>
</dbReference>
<accession>A0A645BI77</accession>
<feature type="compositionally biased region" description="Gly residues" evidence="1">
    <location>
        <begin position="451"/>
        <end position="463"/>
    </location>
</feature>
<feature type="region of interest" description="Disordered" evidence="1">
    <location>
        <begin position="413"/>
        <end position="466"/>
    </location>
</feature>
<evidence type="ECO:0000256" key="1">
    <source>
        <dbReference type="SAM" id="MobiDB-lite"/>
    </source>
</evidence>
<evidence type="ECO:0000313" key="2">
    <source>
        <dbReference type="EMBL" id="MPM65170.1"/>
    </source>
</evidence>
<dbReference type="AntiFam" id="ANF00197">
    <property type="entry name" value="Shadow ORF (opposite mdh)"/>
</dbReference>
<reference evidence="2" key="1">
    <citation type="submission" date="2019-08" db="EMBL/GenBank/DDBJ databases">
        <authorList>
            <person name="Kucharzyk K."/>
            <person name="Murdoch R.W."/>
            <person name="Higgins S."/>
            <person name="Loffler F."/>
        </authorList>
    </citation>
    <scope>NUCLEOTIDE SEQUENCE</scope>
</reference>
<feature type="compositionally biased region" description="Polar residues" evidence="1">
    <location>
        <begin position="482"/>
        <end position="496"/>
    </location>
</feature>
<organism evidence="2">
    <name type="scientific">bioreactor metagenome</name>
    <dbReference type="NCBI Taxonomy" id="1076179"/>
    <lineage>
        <taxon>unclassified sequences</taxon>
        <taxon>metagenomes</taxon>
        <taxon>ecological metagenomes</taxon>
    </lineage>
</organism>
<proteinExistence type="predicted"/>
<dbReference type="AlphaFoldDB" id="A0A645BI77"/>
<gene>
    <name evidence="2" type="ORF">SDC9_112062</name>
</gene>
<protein>
    <submittedName>
        <fullName evidence="2">Uncharacterized protein</fullName>
    </submittedName>
</protein>
<feature type="region of interest" description="Disordered" evidence="1">
    <location>
        <begin position="481"/>
        <end position="503"/>
    </location>
</feature>
<feature type="compositionally biased region" description="Basic and acidic residues" evidence="1">
    <location>
        <begin position="430"/>
        <end position="447"/>
    </location>
</feature>
<comment type="caution">
    <text evidence="2">The sequence shown here is derived from an EMBL/GenBank/DDBJ whole genome shotgun (WGS) entry which is preliminary data.</text>
</comment>
<sequence>MAPTPLTLPRHAVVTGKPAGSDEPQLVDRSPLVLQLLDGGGKLGLAVVAEFETLDDLVLTVPGDARHAEGQALRDTVRPVGGHAHGDPVTLGRPEDQVVHVLHRGVGRRGGRRGAACLDDRAAPLGDGGDEGVLQPLLIVDHLDGRLAGDGGVGDVGVLGVGVVAPDDDALDVVDREAGLLGELGDRPVVVQAHQRGEPGGGYVRRVGAGDQGVGVRRVAGHQDVDVIGGVVVDGLALRGEDGAVGGEQVGAVHALAAGTGADQQTDVRTVEGHVGVVGQLHVGHQRRRAVFDLHRDTLERLHRRSDLQQTQLDGGLAEELTLDDAEQEAVGDVTGTAGDSHLHGGLRHGVLPCRLSWRTRGPGPYVLDASTPGIASDGVEGVYALWWIKWSDHAWLLGESGIGVVMATAVAEPRTTRPGRPPQPTPSPGDRDPGRAMGDAQRDRWHPGRAGRGTPSGIGGIRVGRDGGRRAYWKTIVRMPSRSTRCSENSRTACDSVRDSTS</sequence>
<name>A0A645BI77_9ZZZZ</name>
<feature type="region of interest" description="Disordered" evidence="1">
    <location>
        <begin position="1"/>
        <end position="23"/>
    </location>
</feature>